<gene>
    <name evidence="2" type="ORF">BpHYR1_053710</name>
</gene>
<comment type="caution">
    <text evidence="2">The sequence shown here is derived from an EMBL/GenBank/DDBJ whole genome shotgun (WGS) entry which is preliminary data.</text>
</comment>
<reference evidence="2 3" key="1">
    <citation type="journal article" date="2018" name="Sci. Rep.">
        <title>Genomic signatures of local adaptation to the degree of environmental predictability in rotifers.</title>
        <authorList>
            <person name="Franch-Gras L."/>
            <person name="Hahn C."/>
            <person name="Garcia-Roger E.M."/>
            <person name="Carmona M.J."/>
            <person name="Serra M."/>
            <person name="Gomez A."/>
        </authorList>
    </citation>
    <scope>NUCLEOTIDE SEQUENCE [LARGE SCALE GENOMIC DNA]</scope>
    <source>
        <strain evidence="2">HYR1</strain>
    </source>
</reference>
<organism evidence="2 3">
    <name type="scientific">Brachionus plicatilis</name>
    <name type="common">Marine rotifer</name>
    <name type="synonym">Brachionus muelleri</name>
    <dbReference type="NCBI Taxonomy" id="10195"/>
    <lineage>
        <taxon>Eukaryota</taxon>
        <taxon>Metazoa</taxon>
        <taxon>Spiralia</taxon>
        <taxon>Gnathifera</taxon>
        <taxon>Rotifera</taxon>
        <taxon>Eurotatoria</taxon>
        <taxon>Monogononta</taxon>
        <taxon>Pseudotrocha</taxon>
        <taxon>Ploima</taxon>
        <taxon>Brachionidae</taxon>
        <taxon>Brachionus</taxon>
    </lineage>
</organism>
<keyword evidence="3" id="KW-1185">Reference proteome</keyword>
<accession>A0A3M7T9E6</accession>
<dbReference type="EMBL" id="REGN01000071">
    <property type="protein sequence ID" value="RNA44682.1"/>
    <property type="molecule type" value="Genomic_DNA"/>
</dbReference>
<dbReference type="AlphaFoldDB" id="A0A3M7T9E6"/>
<proteinExistence type="predicted"/>
<evidence type="ECO:0000256" key="1">
    <source>
        <dbReference type="SAM" id="Coils"/>
    </source>
</evidence>
<evidence type="ECO:0000313" key="2">
    <source>
        <dbReference type="EMBL" id="RNA44682.1"/>
    </source>
</evidence>
<keyword evidence="1" id="KW-0175">Coiled coil</keyword>
<dbReference type="Proteomes" id="UP000276133">
    <property type="component" value="Unassembled WGS sequence"/>
</dbReference>
<feature type="coiled-coil region" evidence="1">
    <location>
        <begin position="105"/>
        <end position="192"/>
    </location>
</feature>
<name>A0A3M7T9E6_BRAPC</name>
<evidence type="ECO:0000313" key="3">
    <source>
        <dbReference type="Proteomes" id="UP000276133"/>
    </source>
</evidence>
<sequence length="324" mass="37941">MNVYMLKRLKKKGTVDQSKDKEVDETSIDEIQECLVKLNLSLVKNINQNQFLALNELETNIKRINNQLDDFIFYKNATLNYGSIFKLLDSNMFQFDPTDLEIKEKSGLRAHLDDAKTLLANLQDQVRIEDANQLSHQLKELEQRLVTFKSECDEDKRIENIVYLIKAQNEQTSRQESDLNGYKRDLQELRLNSYKNEFAKLYEKFEKRLQILYTDDNDDPVYSLNELIKSIVELKECISNYEQFVHSICSVDEAEIKNLEASRKHVEEDKKAVEPNEKALVLETLSLGIQAKQQQLNKIKQIKQVKDRILHLEKTFSKLKAGLY</sequence>
<protein>
    <submittedName>
        <fullName evidence="2">Uncharacterized protein</fullName>
    </submittedName>
</protein>
<dbReference type="OrthoDB" id="10210631at2759"/>